<keyword evidence="8 9" id="KW-0807">Transducer</keyword>
<dbReference type="InterPro" id="IPR017452">
    <property type="entry name" value="GPCR_Rhodpsn_7TM"/>
</dbReference>
<evidence type="ECO:0000256" key="2">
    <source>
        <dbReference type="ARBA" id="ARBA00004141"/>
    </source>
</evidence>
<dbReference type="GO" id="GO:0004930">
    <property type="term" value="F:G protein-coupled receptor activity"/>
    <property type="evidence" value="ECO:0007669"/>
    <property type="project" value="UniProtKB-KW"/>
</dbReference>
<reference evidence="12" key="3">
    <citation type="submission" date="2025-09" db="UniProtKB">
        <authorList>
            <consortium name="Ensembl"/>
        </authorList>
    </citation>
    <scope>IDENTIFICATION</scope>
</reference>
<keyword evidence="13" id="KW-1185">Reference proteome</keyword>
<gene>
    <name evidence="12" type="primary">OR9I1</name>
</gene>
<dbReference type="PRINTS" id="PR00237">
    <property type="entry name" value="GPCRRHODOPSN"/>
</dbReference>
<proteinExistence type="inferred from homology"/>
<evidence type="ECO:0000256" key="6">
    <source>
        <dbReference type="ARBA" id="ARBA00023136"/>
    </source>
</evidence>
<evidence type="ECO:0000313" key="12">
    <source>
        <dbReference type="Ensembl" id="ENSBGRP00000011359.1"/>
    </source>
</evidence>
<feature type="transmembrane region" description="Helical" evidence="10">
    <location>
        <begin position="452"/>
        <end position="471"/>
    </location>
</feature>
<dbReference type="PROSITE" id="PS00237">
    <property type="entry name" value="G_PROTEIN_RECEP_F1_1"/>
    <property type="match status" value="1"/>
</dbReference>
<evidence type="ECO:0000256" key="10">
    <source>
        <dbReference type="SAM" id="Phobius"/>
    </source>
</evidence>
<dbReference type="GO" id="GO:0004984">
    <property type="term" value="F:olfactory receptor activity"/>
    <property type="evidence" value="ECO:0007669"/>
    <property type="project" value="InterPro"/>
</dbReference>
<feature type="transmembrane region" description="Helical" evidence="10">
    <location>
        <begin position="376"/>
        <end position="400"/>
    </location>
</feature>
<comment type="function">
    <text evidence="1">Putative odorant or sperm cell receptor.</text>
</comment>
<dbReference type="CDD" id="cd15230">
    <property type="entry name" value="7tmA_OR5-like"/>
    <property type="match status" value="1"/>
</dbReference>
<dbReference type="InterPro" id="IPR000276">
    <property type="entry name" value="GPCR_Rhodpsn"/>
</dbReference>
<keyword evidence="7 9" id="KW-0675">Receptor</keyword>
<organism evidence="12 13">
    <name type="scientific">Bos mutus grunniens</name>
    <name type="common">Wild yak</name>
    <name type="synonym">Bos grunniens</name>
    <dbReference type="NCBI Taxonomy" id="30521"/>
    <lineage>
        <taxon>Eukaryota</taxon>
        <taxon>Metazoa</taxon>
        <taxon>Chordata</taxon>
        <taxon>Craniata</taxon>
        <taxon>Vertebrata</taxon>
        <taxon>Euteleostomi</taxon>
        <taxon>Mammalia</taxon>
        <taxon>Eutheria</taxon>
        <taxon>Laurasiatheria</taxon>
        <taxon>Artiodactyla</taxon>
        <taxon>Ruminantia</taxon>
        <taxon>Pecora</taxon>
        <taxon>Bovidae</taxon>
        <taxon>Bovinae</taxon>
        <taxon>Bos</taxon>
    </lineage>
</organism>
<evidence type="ECO:0000256" key="7">
    <source>
        <dbReference type="ARBA" id="ARBA00023170"/>
    </source>
</evidence>
<feature type="transmembrane region" description="Helical" evidence="10">
    <location>
        <begin position="319"/>
        <end position="337"/>
    </location>
</feature>
<comment type="subcellular location">
    <subcellularLocation>
        <location evidence="2">Membrane</location>
        <topology evidence="2">Multi-pass membrane protein</topology>
    </subcellularLocation>
</comment>
<keyword evidence="6 10" id="KW-0472">Membrane</keyword>
<feature type="transmembrane region" description="Helical" evidence="10">
    <location>
        <begin position="239"/>
        <end position="257"/>
    </location>
</feature>
<feature type="transmembrane region" description="Helical" evidence="10">
    <location>
        <begin position="277"/>
        <end position="299"/>
    </location>
</feature>
<keyword evidence="5 9" id="KW-0297">G-protein coupled receptor</keyword>
<evidence type="ECO:0000256" key="3">
    <source>
        <dbReference type="ARBA" id="ARBA00022692"/>
    </source>
</evidence>
<feature type="transmembrane region" description="Helical" evidence="10">
    <location>
        <begin position="421"/>
        <end position="440"/>
    </location>
</feature>
<evidence type="ECO:0000256" key="9">
    <source>
        <dbReference type="RuleBase" id="RU000688"/>
    </source>
</evidence>
<evidence type="ECO:0000259" key="11">
    <source>
        <dbReference type="PROSITE" id="PS50262"/>
    </source>
</evidence>
<dbReference type="Pfam" id="PF13853">
    <property type="entry name" value="7tm_4"/>
    <property type="match status" value="1"/>
</dbReference>
<dbReference type="Proteomes" id="UP000694520">
    <property type="component" value="Chromosome 13"/>
</dbReference>
<accession>A0A8B9WUW4</accession>
<feature type="transmembrane region" description="Helical" evidence="10">
    <location>
        <begin position="112"/>
        <end position="133"/>
    </location>
</feature>
<feature type="transmembrane region" description="Helical" evidence="10">
    <location>
        <begin position="204"/>
        <end position="227"/>
    </location>
</feature>
<name>A0A8B9WUW4_BOSMU</name>
<evidence type="ECO:0000313" key="13">
    <source>
        <dbReference type="Proteomes" id="UP000694520"/>
    </source>
</evidence>
<evidence type="ECO:0000256" key="5">
    <source>
        <dbReference type="ARBA" id="ARBA00023040"/>
    </source>
</evidence>
<evidence type="ECO:0000256" key="1">
    <source>
        <dbReference type="ARBA" id="ARBA00003929"/>
    </source>
</evidence>
<reference evidence="12" key="2">
    <citation type="submission" date="2025-08" db="UniProtKB">
        <authorList>
            <consortium name="Ensembl"/>
        </authorList>
    </citation>
    <scope>IDENTIFICATION</scope>
</reference>
<dbReference type="AlphaFoldDB" id="A0A8B9WUW4"/>
<dbReference type="SUPFAM" id="SSF81321">
    <property type="entry name" value="Family A G protein-coupled receptor-like"/>
    <property type="match status" value="1"/>
</dbReference>
<feature type="domain" description="G-protein coupled receptors family 1 profile" evidence="11">
    <location>
        <begin position="220"/>
        <end position="469"/>
    </location>
</feature>
<dbReference type="GO" id="GO:0016020">
    <property type="term" value="C:membrane"/>
    <property type="evidence" value="ECO:0007669"/>
    <property type="project" value="UniProtKB-SubCell"/>
</dbReference>
<dbReference type="PRINTS" id="PR00245">
    <property type="entry name" value="OLFACTORYR"/>
</dbReference>
<dbReference type="Gene3D" id="1.20.1070.10">
    <property type="entry name" value="Rhodopsin 7-helix transmembrane proteins"/>
    <property type="match status" value="1"/>
</dbReference>
<dbReference type="FunFam" id="1.20.1070.10:FF:000003">
    <property type="entry name" value="Olfactory receptor"/>
    <property type="match status" value="1"/>
</dbReference>
<protein>
    <submittedName>
        <fullName evidence="12">Olfactory receptor family 9 subfamily I member 1</fullName>
    </submittedName>
</protein>
<keyword evidence="4 10" id="KW-1133">Transmembrane helix</keyword>
<evidence type="ECO:0000256" key="8">
    <source>
        <dbReference type="ARBA" id="ARBA00023224"/>
    </source>
</evidence>
<dbReference type="InterPro" id="IPR000725">
    <property type="entry name" value="Olfact_rcpt"/>
</dbReference>
<dbReference type="Ensembl" id="ENSBGRT00000013069.1">
    <property type="protein sequence ID" value="ENSBGRP00000011359.1"/>
    <property type="gene ID" value="ENSBGRG00000007109.1"/>
</dbReference>
<evidence type="ECO:0000256" key="4">
    <source>
        <dbReference type="ARBA" id="ARBA00022989"/>
    </source>
</evidence>
<dbReference type="PANTHER" id="PTHR48018">
    <property type="entry name" value="OLFACTORY RECEPTOR"/>
    <property type="match status" value="1"/>
</dbReference>
<sequence length="493" mass="55381">MPSSHLILCRPLLLLPPIPPSIRVFSDESTLRMRWPKYWSFSFSIISSKEHPGLISFRMDWLDLLAVQGTLRSLLQHHSSKASILWHSAFFTVQLSHPYMTTGKTIALTRRIFIGKVMSLLFNMLSRLVITLLPRSKRLLISWLQSPSAVRRENICSSILRFIFSHFILNLRSPVHVESMAKNNLTIVTEFILMGFPDYPELEIPLFMAFLSFYLVTLLGNLGMIILIQEDVRLHTPMYFFLSHLSLLDTCYTSVITPQVLATLAAGRTVISYSQCAAQFFFFTICAGTECFLLSVMALDRYVAISSPLLYTVTMPPRICWALVLGAYVCGLTGSILRTSCAFTLSFCDNNQINFFFCDLPPLLKLACSDTKDVEIVIVFFGNFVILVNALVILISYLLIIKAVLKVSSSEGRAKAFSTCASHLTAVALFFGTLAFMYLRSASGTSLEEDKAVSVFYTVVIPMLNPLIYSLRNTDVKAAFRKVAGRFQVSQST</sequence>
<keyword evidence="3 9" id="KW-0812">Transmembrane</keyword>
<dbReference type="PROSITE" id="PS50262">
    <property type="entry name" value="G_PROTEIN_RECEP_F1_2"/>
    <property type="match status" value="1"/>
</dbReference>
<reference evidence="12" key="1">
    <citation type="submission" date="2019-05" db="EMBL/GenBank/DDBJ databases">
        <authorList>
            <person name="Zhang S."/>
            <person name="Liu J."/>
        </authorList>
    </citation>
    <scope>NUCLEOTIDE SEQUENCE [LARGE SCALE GENOMIC DNA]</scope>
</reference>
<dbReference type="GeneTree" id="ENSGT01150000286945"/>
<comment type="similarity">
    <text evidence="9">Belongs to the G-protein coupled receptor 1 family.</text>
</comment>